<evidence type="ECO:0000256" key="4">
    <source>
        <dbReference type="ARBA" id="ARBA00022679"/>
    </source>
</evidence>
<dbReference type="GO" id="GO:0016740">
    <property type="term" value="F:transferase activity"/>
    <property type="evidence" value="ECO:0007669"/>
    <property type="project" value="UniProtKB-KW"/>
</dbReference>
<protein>
    <submittedName>
        <fullName evidence="11">Lipid A phosphoethanolamine transferase</fullName>
    </submittedName>
</protein>
<name>A0ABY6LVY1_9FLAO</name>
<feature type="domain" description="Sulfatase N-terminal" evidence="9">
    <location>
        <begin position="227"/>
        <end position="514"/>
    </location>
</feature>
<keyword evidence="5 8" id="KW-0812">Transmembrane</keyword>
<keyword evidence="2" id="KW-1003">Cell membrane</keyword>
<keyword evidence="4 11" id="KW-0808">Transferase</keyword>
<evidence type="ECO:0000256" key="2">
    <source>
        <dbReference type="ARBA" id="ARBA00022475"/>
    </source>
</evidence>
<evidence type="ECO:0000256" key="5">
    <source>
        <dbReference type="ARBA" id="ARBA00022692"/>
    </source>
</evidence>
<dbReference type="InterPro" id="IPR017850">
    <property type="entry name" value="Alkaline_phosphatase_core_sf"/>
</dbReference>
<dbReference type="InterPro" id="IPR000917">
    <property type="entry name" value="Sulfatase_N"/>
</dbReference>
<evidence type="ECO:0000256" key="8">
    <source>
        <dbReference type="SAM" id="Phobius"/>
    </source>
</evidence>
<evidence type="ECO:0000259" key="9">
    <source>
        <dbReference type="Pfam" id="PF00884"/>
    </source>
</evidence>
<reference evidence="11" key="1">
    <citation type="submission" date="2021-08" db="EMBL/GenBank/DDBJ databases">
        <title>Flavobacterium sp. strain CC-SYL302.</title>
        <authorList>
            <person name="Lin S.-Y."/>
            <person name="Lee T.-H."/>
            <person name="Young C.-C."/>
        </authorList>
    </citation>
    <scope>NUCLEOTIDE SEQUENCE</scope>
    <source>
        <strain evidence="11">CC-SYL302</strain>
    </source>
</reference>
<keyword evidence="6 8" id="KW-1133">Transmembrane helix</keyword>
<dbReference type="InterPro" id="IPR012549">
    <property type="entry name" value="EptA-like_N"/>
</dbReference>
<evidence type="ECO:0000256" key="7">
    <source>
        <dbReference type="ARBA" id="ARBA00023136"/>
    </source>
</evidence>
<evidence type="ECO:0000256" key="6">
    <source>
        <dbReference type="ARBA" id="ARBA00022989"/>
    </source>
</evidence>
<feature type="transmembrane region" description="Helical" evidence="8">
    <location>
        <begin position="154"/>
        <end position="170"/>
    </location>
</feature>
<gene>
    <name evidence="11" type="ORF">K5I29_07950</name>
</gene>
<accession>A0ABY6LVY1</accession>
<evidence type="ECO:0000313" key="11">
    <source>
        <dbReference type="EMBL" id="UYW00484.1"/>
    </source>
</evidence>
<evidence type="ECO:0000256" key="1">
    <source>
        <dbReference type="ARBA" id="ARBA00004429"/>
    </source>
</evidence>
<dbReference type="Pfam" id="PF00884">
    <property type="entry name" value="Sulfatase"/>
    <property type="match status" value="1"/>
</dbReference>
<keyword evidence="12" id="KW-1185">Reference proteome</keyword>
<feature type="transmembrane region" description="Helical" evidence="8">
    <location>
        <begin position="15"/>
        <end position="33"/>
    </location>
</feature>
<keyword evidence="7 8" id="KW-0472">Membrane</keyword>
<organism evidence="11 12">
    <name type="scientific">Flavobacterium agricola</name>
    <dbReference type="NCBI Taxonomy" id="2870839"/>
    <lineage>
        <taxon>Bacteria</taxon>
        <taxon>Pseudomonadati</taxon>
        <taxon>Bacteroidota</taxon>
        <taxon>Flavobacteriia</taxon>
        <taxon>Flavobacteriales</taxon>
        <taxon>Flavobacteriaceae</taxon>
        <taxon>Flavobacterium</taxon>
    </lineage>
</organism>
<feature type="transmembrane region" description="Helical" evidence="8">
    <location>
        <begin position="39"/>
        <end position="60"/>
    </location>
</feature>
<dbReference type="EMBL" id="CP081495">
    <property type="protein sequence ID" value="UYW00484.1"/>
    <property type="molecule type" value="Genomic_DNA"/>
</dbReference>
<evidence type="ECO:0000256" key="3">
    <source>
        <dbReference type="ARBA" id="ARBA00022519"/>
    </source>
</evidence>
<sequence length="567" mass="65768">MNLLKNSSILKNPKFYLWYYVLVNMVPNLYFVFTEPVNFWGQCVIFIFPIALFLFLFTVYKNSGVMQIICIPLLVLHAFQIVLFYLFGTDVIASDMFINVVTTNTSEVNELLGSLLPSIVLVIVLYLPAIILGIRQWRLKIRLEKSYRYKMLKTSLVLFLISFGLSFLGMDKNTDDFSFTHDVYPINALYNLDYAVVKWNKVKHYKQTSKDFTFGSERTKTSDNRQIFVLVVGETGRADNWELYGYERETNPKLKLQENIYLFKDALTQSNTTHKSVSIILSDSEAENYDLIYNKKGLLTAFKEAGFTTICLSSQAENASFIEFFTKEADIYKTIRKTNPKTGLVNNPFDEELLPIMDQMIQETPGDLFILLHTYGSHFNYMDRYPSEFKKFTPDVVTAVSKSNKQQLVNSYDNSILYTDHFLASTIDVLKKYDAETAFLYTSDHGEDLFDDSRGRFLHASPTPTYYQLRIPIFMWFSPQFISGYPDKIIGAENNLLKGISTNAIYHTFIDAANIKTQYYDADLSLLNPNFVEKERMYLNDHDEAVPYKKMNLKKQDFEMLKKNNIK</sequence>
<dbReference type="PANTHER" id="PTHR30443">
    <property type="entry name" value="INNER MEMBRANE PROTEIN"/>
    <property type="match status" value="1"/>
</dbReference>
<dbReference type="RefSeq" id="WP_264432261.1">
    <property type="nucleotide sequence ID" value="NZ_CP081495.1"/>
</dbReference>
<evidence type="ECO:0000259" key="10">
    <source>
        <dbReference type="Pfam" id="PF08019"/>
    </source>
</evidence>
<dbReference type="InterPro" id="IPR058130">
    <property type="entry name" value="PEA_transf_C"/>
</dbReference>
<feature type="transmembrane region" description="Helical" evidence="8">
    <location>
        <begin position="115"/>
        <end position="134"/>
    </location>
</feature>
<evidence type="ECO:0000313" key="12">
    <source>
        <dbReference type="Proteomes" id="UP001163328"/>
    </source>
</evidence>
<dbReference type="Proteomes" id="UP001163328">
    <property type="component" value="Chromosome"/>
</dbReference>
<keyword evidence="3" id="KW-0997">Cell inner membrane</keyword>
<feature type="domain" description="Phosphoethanolamine transferase N-terminal" evidence="10">
    <location>
        <begin position="51"/>
        <end position="165"/>
    </location>
</feature>
<dbReference type="Gene3D" id="3.40.720.10">
    <property type="entry name" value="Alkaline Phosphatase, subunit A"/>
    <property type="match status" value="1"/>
</dbReference>
<comment type="subcellular location">
    <subcellularLocation>
        <location evidence="1">Cell inner membrane</location>
        <topology evidence="1">Multi-pass membrane protein</topology>
    </subcellularLocation>
</comment>
<feature type="transmembrane region" description="Helical" evidence="8">
    <location>
        <begin position="67"/>
        <end position="87"/>
    </location>
</feature>
<dbReference type="PANTHER" id="PTHR30443:SF0">
    <property type="entry name" value="PHOSPHOETHANOLAMINE TRANSFERASE EPTA"/>
    <property type="match status" value="1"/>
</dbReference>
<dbReference type="SUPFAM" id="SSF53649">
    <property type="entry name" value="Alkaline phosphatase-like"/>
    <property type="match status" value="1"/>
</dbReference>
<dbReference type="InterPro" id="IPR040423">
    <property type="entry name" value="PEA_transferase"/>
</dbReference>
<dbReference type="CDD" id="cd16017">
    <property type="entry name" value="LptA"/>
    <property type="match status" value="1"/>
</dbReference>
<dbReference type="Pfam" id="PF08019">
    <property type="entry name" value="EptA_B_N"/>
    <property type="match status" value="1"/>
</dbReference>
<proteinExistence type="predicted"/>